<dbReference type="AlphaFoldDB" id="A0A084WTA7"/>
<dbReference type="Proteomes" id="UP000030765">
    <property type="component" value="Unassembled WGS sequence"/>
</dbReference>
<dbReference type="EMBL" id="ATLV01026883">
    <property type="status" value="NOT_ANNOTATED_CDS"/>
    <property type="molecule type" value="Genomic_DNA"/>
</dbReference>
<evidence type="ECO:0000313" key="1">
    <source>
        <dbReference type="EMBL" id="KFB53451.1"/>
    </source>
</evidence>
<organism evidence="1">
    <name type="scientific">Anopheles sinensis</name>
    <name type="common">Mosquito</name>
    <dbReference type="NCBI Taxonomy" id="74873"/>
    <lineage>
        <taxon>Eukaryota</taxon>
        <taxon>Metazoa</taxon>
        <taxon>Ecdysozoa</taxon>
        <taxon>Arthropoda</taxon>
        <taxon>Hexapoda</taxon>
        <taxon>Insecta</taxon>
        <taxon>Pterygota</taxon>
        <taxon>Neoptera</taxon>
        <taxon>Endopterygota</taxon>
        <taxon>Diptera</taxon>
        <taxon>Nematocera</taxon>
        <taxon>Culicoidea</taxon>
        <taxon>Culicidae</taxon>
        <taxon>Anophelinae</taxon>
        <taxon>Anopheles</taxon>
    </lineage>
</organism>
<dbReference type="EnsemblMetazoa" id="ASIC021956-RA">
    <property type="protein sequence ID" value="ASIC021956-PA"/>
    <property type="gene ID" value="ASIC021956"/>
</dbReference>
<proteinExistence type="predicted"/>
<reference evidence="2" key="2">
    <citation type="submission" date="2020-05" db="UniProtKB">
        <authorList>
            <consortium name="EnsemblMetazoa"/>
        </authorList>
    </citation>
    <scope>IDENTIFICATION</scope>
</reference>
<protein>
    <submittedName>
        <fullName evidence="1 2">Glucosyltransferase</fullName>
    </submittedName>
</protein>
<accession>A0A084WTA7</accession>
<keyword evidence="1" id="KW-0808">Transferase</keyword>
<evidence type="ECO:0000313" key="2">
    <source>
        <dbReference type="EnsemblMetazoa" id="ASIC021956-PA"/>
    </source>
</evidence>
<evidence type="ECO:0000313" key="3">
    <source>
        <dbReference type="Proteomes" id="UP000030765"/>
    </source>
</evidence>
<sequence>MDMDMAYVHFATSSRRLAVNDAELTVLPSTRIEPLFRPPPPSLKHLSLPFQLMEVGIGLVDESPTEGTRMRTPIAMNIHDDDDDVCLCAHNCTFARTFHAVPLGVSVST</sequence>
<reference evidence="1 3" key="1">
    <citation type="journal article" date="2014" name="BMC Genomics">
        <title>Genome sequence of Anopheles sinensis provides insight into genetics basis of mosquito competence for malaria parasites.</title>
        <authorList>
            <person name="Zhou D."/>
            <person name="Zhang D."/>
            <person name="Ding G."/>
            <person name="Shi L."/>
            <person name="Hou Q."/>
            <person name="Ye Y."/>
            <person name="Xu Y."/>
            <person name="Zhou H."/>
            <person name="Xiong C."/>
            <person name="Li S."/>
            <person name="Yu J."/>
            <person name="Hong S."/>
            <person name="Yu X."/>
            <person name="Zou P."/>
            <person name="Chen C."/>
            <person name="Chang X."/>
            <person name="Wang W."/>
            <person name="Lv Y."/>
            <person name="Sun Y."/>
            <person name="Ma L."/>
            <person name="Shen B."/>
            <person name="Zhu C."/>
        </authorList>
    </citation>
    <scope>NUCLEOTIDE SEQUENCE [LARGE SCALE GENOMIC DNA]</scope>
</reference>
<dbReference type="VEuPathDB" id="VectorBase:ASIC021956"/>
<dbReference type="GO" id="GO:0016740">
    <property type="term" value="F:transferase activity"/>
    <property type="evidence" value="ECO:0007669"/>
    <property type="project" value="UniProtKB-KW"/>
</dbReference>
<dbReference type="EMBL" id="KE525420">
    <property type="protein sequence ID" value="KFB53451.1"/>
    <property type="molecule type" value="Genomic_DNA"/>
</dbReference>
<gene>
    <name evidence="1" type="ORF">ZHAS_00021956</name>
</gene>
<keyword evidence="3" id="KW-1185">Reference proteome</keyword>
<name>A0A084WTA7_ANOSI</name>